<evidence type="ECO:0000256" key="1">
    <source>
        <dbReference type="ARBA" id="ARBA00001933"/>
    </source>
</evidence>
<keyword evidence="3" id="KW-0456">Lyase</keyword>
<feature type="compositionally biased region" description="Polar residues" evidence="4">
    <location>
        <begin position="62"/>
        <end position="71"/>
    </location>
</feature>
<dbReference type="GO" id="GO:0006567">
    <property type="term" value="P:L-threonine catabolic process"/>
    <property type="evidence" value="ECO:0007669"/>
    <property type="project" value="TreeGrafter"/>
</dbReference>
<dbReference type="EMBL" id="KN735046">
    <property type="protein sequence ID" value="KIH56946.1"/>
    <property type="molecule type" value="Genomic_DNA"/>
</dbReference>
<evidence type="ECO:0000313" key="6">
    <source>
        <dbReference type="Proteomes" id="UP000054047"/>
    </source>
</evidence>
<evidence type="ECO:0000313" key="5">
    <source>
        <dbReference type="EMBL" id="KIH56946.1"/>
    </source>
</evidence>
<dbReference type="PANTHER" id="PTHR48078:SF11">
    <property type="entry name" value="THREONINE DEHYDRATASE, MITOCHONDRIAL"/>
    <property type="match status" value="1"/>
</dbReference>
<dbReference type="GO" id="GO:0004794">
    <property type="term" value="F:threonine deaminase activity"/>
    <property type="evidence" value="ECO:0007669"/>
    <property type="project" value="TreeGrafter"/>
</dbReference>
<accession>A0A0C2GIP5</accession>
<proteinExistence type="predicted"/>
<evidence type="ECO:0000256" key="3">
    <source>
        <dbReference type="ARBA" id="ARBA00023239"/>
    </source>
</evidence>
<dbReference type="InterPro" id="IPR036052">
    <property type="entry name" value="TrpB-like_PALP_sf"/>
</dbReference>
<dbReference type="Proteomes" id="UP000054047">
    <property type="component" value="Unassembled WGS sequence"/>
</dbReference>
<reference evidence="5 6" key="1">
    <citation type="submission" date="2013-12" db="EMBL/GenBank/DDBJ databases">
        <title>Draft genome of the parsitic nematode Ancylostoma duodenale.</title>
        <authorList>
            <person name="Mitreva M."/>
        </authorList>
    </citation>
    <scope>NUCLEOTIDE SEQUENCE [LARGE SCALE GENOMIC DNA]</scope>
    <source>
        <strain evidence="5 6">Zhejiang</strain>
    </source>
</reference>
<dbReference type="SUPFAM" id="SSF53686">
    <property type="entry name" value="Tryptophan synthase beta subunit-like PLP-dependent enzymes"/>
    <property type="match status" value="1"/>
</dbReference>
<dbReference type="GO" id="GO:0009097">
    <property type="term" value="P:isoleucine biosynthetic process"/>
    <property type="evidence" value="ECO:0007669"/>
    <property type="project" value="TreeGrafter"/>
</dbReference>
<evidence type="ECO:0000256" key="4">
    <source>
        <dbReference type="SAM" id="MobiDB-lite"/>
    </source>
</evidence>
<feature type="compositionally biased region" description="Basic and acidic residues" evidence="4">
    <location>
        <begin position="49"/>
        <end position="61"/>
    </location>
</feature>
<dbReference type="GO" id="GO:0003941">
    <property type="term" value="F:L-serine ammonia-lyase activity"/>
    <property type="evidence" value="ECO:0007669"/>
    <property type="project" value="TreeGrafter"/>
</dbReference>
<protein>
    <recommendedName>
        <fullName evidence="7">Tryptophan synthase beta chain-like PALP domain-containing protein</fullName>
    </recommendedName>
</protein>
<evidence type="ECO:0000256" key="2">
    <source>
        <dbReference type="ARBA" id="ARBA00022898"/>
    </source>
</evidence>
<evidence type="ECO:0008006" key="7">
    <source>
        <dbReference type="Google" id="ProtNLM"/>
    </source>
</evidence>
<feature type="region of interest" description="Disordered" evidence="4">
    <location>
        <begin position="49"/>
        <end position="73"/>
    </location>
</feature>
<keyword evidence="2" id="KW-0663">Pyridoxal phosphate</keyword>
<dbReference type="GO" id="GO:0006565">
    <property type="term" value="P:L-serine catabolic process"/>
    <property type="evidence" value="ECO:0007669"/>
    <property type="project" value="TreeGrafter"/>
</dbReference>
<dbReference type="PANTHER" id="PTHR48078">
    <property type="entry name" value="THREONINE DEHYDRATASE, MITOCHONDRIAL-RELATED"/>
    <property type="match status" value="1"/>
</dbReference>
<dbReference type="OrthoDB" id="4418812at2759"/>
<dbReference type="AlphaFoldDB" id="A0A0C2GIP5"/>
<comment type="cofactor">
    <cofactor evidence="1">
        <name>pyridoxal 5'-phosphate</name>
        <dbReference type="ChEBI" id="CHEBI:597326"/>
    </cofactor>
</comment>
<sequence length="122" mass="12647">MTILGPGLTITGTIGAEIVEQVPDGDAIFLAIGGGGMASGVAAYVSEVRPDIKDRPRDPRSSETPLDQNKGYNDMTACRSQRVEPSAAVPLAGLLKVTPAELGLKEVVLILCGGNVDLDFVP</sequence>
<organism evidence="5 6">
    <name type="scientific">Ancylostoma duodenale</name>
    <dbReference type="NCBI Taxonomy" id="51022"/>
    <lineage>
        <taxon>Eukaryota</taxon>
        <taxon>Metazoa</taxon>
        <taxon>Ecdysozoa</taxon>
        <taxon>Nematoda</taxon>
        <taxon>Chromadorea</taxon>
        <taxon>Rhabditida</taxon>
        <taxon>Rhabditina</taxon>
        <taxon>Rhabditomorpha</taxon>
        <taxon>Strongyloidea</taxon>
        <taxon>Ancylostomatidae</taxon>
        <taxon>Ancylostomatinae</taxon>
        <taxon>Ancylostoma</taxon>
    </lineage>
</organism>
<keyword evidence="6" id="KW-1185">Reference proteome</keyword>
<name>A0A0C2GIP5_9BILA</name>
<dbReference type="Gene3D" id="3.40.50.1100">
    <property type="match status" value="2"/>
</dbReference>
<dbReference type="InterPro" id="IPR050147">
    <property type="entry name" value="Ser/Thr_Dehydratase"/>
</dbReference>
<gene>
    <name evidence="5" type="ORF">ANCDUO_12870</name>
</gene>